<dbReference type="AlphaFoldDB" id="A0A438CBQ7"/>
<name>A0A438CBQ7_VITVI</name>
<gene>
    <name evidence="2" type="ORF">CK203_112330</name>
</gene>
<feature type="region of interest" description="Disordered" evidence="1">
    <location>
        <begin position="26"/>
        <end position="81"/>
    </location>
</feature>
<dbReference type="Proteomes" id="UP000288805">
    <property type="component" value="Unassembled WGS sequence"/>
</dbReference>
<proteinExistence type="predicted"/>
<reference evidence="2 3" key="1">
    <citation type="journal article" date="2018" name="PLoS Genet.">
        <title>Population sequencing reveals clonal diversity and ancestral inbreeding in the grapevine cultivar Chardonnay.</title>
        <authorList>
            <person name="Roach M.J."/>
            <person name="Johnson D.L."/>
            <person name="Bohlmann J."/>
            <person name="van Vuuren H.J."/>
            <person name="Jones S.J."/>
            <person name="Pretorius I.S."/>
            <person name="Schmidt S.A."/>
            <person name="Borneman A.R."/>
        </authorList>
    </citation>
    <scope>NUCLEOTIDE SEQUENCE [LARGE SCALE GENOMIC DNA]</scope>
    <source>
        <strain evidence="3">cv. Chardonnay</strain>
        <tissue evidence="2">Leaf</tissue>
    </source>
</reference>
<evidence type="ECO:0000256" key="1">
    <source>
        <dbReference type="SAM" id="MobiDB-lite"/>
    </source>
</evidence>
<dbReference type="EMBL" id="QGNW01002348">
    <property type="protein sequence ID" value="RVW20675.1"/>
    <property type="molecule type" value="Genomic_DNA"/>
</dbReference>
<evidence type="ECO:0000313" key="2">
    <source>
        <dbReference type="EMBL" id="RVW20675.1"/>
    </source>
</evidence>
<protein>
    <submittedName>
        <fullName evidence="2">Uncharacterized protein</fullName>
    </submittedName>
</protein>
<organism evidence="2 3">
    <name type="scientific">Vitis vinifera</name>
    <name type="common">Grape</name>
    <dbReference type="NCBI Taxonomy" id="29760"/>
    <lineage>
        <taxon>Eukaryota</taxon>
        <taxon>Viridiplantae</taxon>
        <taxon>Streptophyta</taxon>
        <taxon>Embryophyta</taxon>
        <taxon>Tracheophyta</taxon>
        <taxon>Spermatophyta</taxon>
        <taxon>Magnoliopsida</taxon>
        <taxon>eudicotyledons</taxon>
        <taxon>Gunneridae</taxon>
        <taxon>Pentapetalae</taxon>
        <taxon>rosids</taxon>
        <taxon>Vitales</taxon>
        <taxon>Vitaceae</taxon>
        <taxon>Viteae</taxon>
        <taxon>Vitis</taxon>
    </lineage>
</organism>
<accession>A0A438CBQ7</accession>
<sequence>MYVEALVNGKATKALVTQVPLTTLSQRMSKKAGAPSIQGRRMAQDGARNGLPTEGQGRATTFPTLNGYPRGGEAVHGHNSH</sequence>
<evidence type="ECO:0000313" key="3">
    <source>
        <dbReference type="Proteomes" id="UP000288805"/>
    </source>
</evidence>
<comment type="caution">
    <text evidence="2">The sequence shown here is derived from an EMBL/GenBank/DDBJ whole genome shotgun (WGS) entry which is preliminary data.</text>
</comment>